<dbReference type="EMBL" id="BKCJ011169128">
    <property type="protein sequence ID" value="GFC97950.1"/>
    <property type="molecule type" value="Genomic_DNA"/>
</dbReference>
<protein>
    <submittedName>
        <fullName evidence="1">Pleiotropic drug resistance protein 1-like</fullName>
    </submittedName>
</protein>
<organism evidence="1">
    <name type="scientific">Tanacetum cinerariifolium</name>
    <name type="common">Dalmatian daisy</name>
    <name type="synonym">Chrysanthemum cinerariifolium</name>
    <dbReference type="NCBI Taxonomy" id="118510"/>
    <lineage>
        <taxon>Eukaryota</taxon>
        <taxon>Viridiplantae</taxon>
        <taxon>Streptophyta</taxon>
        <taxon>Embryophyta</taxon>
        <taxon>Tracheophyta</taxon>
        <taxon>Spermatophyta</taxon>
        <taxon>Magnoliopsida</taxon>
        <taxon>eudicotyledons</taxon>
        <taxon>Gunneridae</taxon>
        <taxon>Pentapetalae</taxon>
        <taxon>asterids</taxon>
        <taxon>campanulids</taxon>
        <taxon>Asterales</taxon>
        <taxon>Asteraceae</taxon>
        <taxon>Asteroideae</taxon>
        <taxon>Anthemideae</taxon>
        <taxon>Anthemidinae</taxon>
        <taxon>Tanacetum</taxon>
    </lineage>
</organism>
<comment type="caution">
    <text evidence="1">The sequence shown here is derived from an EMBL/GenBank/DDBJ whole genome shotgun (WGS) entry which is preliminary data.</text>
</comment>
<accession>A0A699SKA3</accession>
<gene>
    <name evidence="1" type="ORF">Tci_869920</name>
</gene>
<dbReference type="AlphaFoldDB" id="A0A699SKA3"/>
<proteinExistence type="predicted"/>
<reference evidence="1" key="1">
    <citation type="journal article" date="2019" name="Sci. Rep.">
        <title>Draft genome of Tanacetum cinerariifolium, the natural source of mosquito coil.</title>
        <authorList>
            <person name="Yamashiro T."/>
            <person name="Shiraishi A."/>
            <person name="Satake H."/>
            <person name="Nakayama K."/>
        </authorList>
    </citation>
    <scope>NUCLEOTIDE SEQUENCE</scope>
</reference>
<feature type="non-terminal residue" evidence="1">
    <location>
        <position position="1"/>
    </location>
</feature>
<sequence length="40" mass="4523">LSRRERDANIKPDPDLDIFMKAALTSGQEESVVTDYTLKV</sequence>
<dbReference type="PANTHER" id="PTHR48040">
    <property type="entry name" value="PLEIOTROPIC DRUG RESISTANCE PROTEIN 1-LIKE ISOFORM X1"/>
    <property type="match status" value="1"/>
</dbReference>
<dbReference type="PANTHER" id="PTHR48040:SF65">
    <property type="entry name" value="AAA+ ATPASE DOMAIN, PLANT PDR ABC TRANSPORTER ASSOCIATED, ABC TRANSPORTER, G1"/>
    <property type="match status" value="1"/>
</dbReference>
<evidence type="ECO:0000313" key="1">
    <source>
        <dbReference type="EMBL" id="GFC97950.1"/>
    </source>
</evidence>
<name>A0A699SKA3_TANCI</name>